<feature type="compositionally biased region" description="Polar residues" evidence="1">
    <location>
        <begin position="99"/>
        <end position="115"/>
    </location>
</feature>
<sequence>MNDQWRTLDSTSKHIAVTPELGTDPSLTCTGQSGKGVWVGIKNITFKRAQETLLSTLDQRAQPDRYFCYNPPKNRGRSSRYHRSSLTGQDLAGERESDSGVSQRQDSPTSFSDSRPTWLVSHLTTCSVPRTDCGFSPEVQGVYANTLISRRCDLLRFGEAFRRTSGRLARSAVLLTTQETVRVDGKNPSVDTQNRSGKQLEESRDFQAIIAWLGGRTRDSLELWRVHVQHRSNLQLPVTCDNDTILSSSRVFFSSDLHSIARLLFHANEAVIDMFAWLKRVSGFDLEQTRALQQYKLAGRTSHAVFANHTMLGIIFSSLCVVNISLALLQQGSLTATSPHPNFPSRDIPYNNFSAATCIEITTYENQYAQQSTRRPKSRARTEAITLYRVGGHGDLPCCAWASRYNGDQRPLTGSTRRLQPSSKSLVMTVCKLMGFRKNRNKEARLLRQLTFIMYLQNYKDLSYRTDHRAINRKESQSFMFISEQSAQFKRQPSTIVNSLCIKLRLNSKMKAT</sequence>
<proteinExistence type="predicted"/>
<dbReference type="AlphaFoldDB" id="A0AAE1E5J3"/>
<accession>A0AAE1E5J3</accession>
<protein>
    <submittedName>
        <fullName evidence="2">Uncharacterized protein</fullName>
    </submittedName>
</protein>
<evidence type="ECO:0000313" key="2">
    <source>
        <dbReference type="EMBL" id="KAK3794340.1"/>
    </source>
</evidence>
<dbReference type="Proteomes" id="UP001283361">
    <property type="component" value="Unassembled WGS sequence"/>
</dbReference>
<organism evidence="2 3">
    <name type="scientific">Elysia crispata</name>
    <name type="common">lettuce slug</name>
    <dbReference type="NCBI Taxonomy" id="231223"/>
    <lineage>
        <taxon>Eukaryota</taxon>
        <taxon>Metazoa</taxon>
        <taxon>Spiralia</taxon>
        <taxon>Lophotrochozoa</taxon>
        <taxon>Mollusca</taxon>
        <taxon>Gastropoda</taxon>
        <taxon>Heterobranchia</taxon>
        <taxon>Euthyneura</taxon>
        <taxon>Panpulmonata</taxon>
        <taxon>Sacoglossa</taxon>
        <taxon>Placobranchoidea</taxon>
        <taxon>Plakobranchidae</taxon>
        <taxon>Elysia</taxon>
    </lineage>
</organism>
<feature type="region of interest" description="Disordered" evidence="1">
    <location>
        <begin position="65"/>
        <end position="115"/>
    </location>
</feature>
<gene>
    <name evidence="2" type="ORF">RRG08_061010</name>
</gene>
<comment type="caution">
    <text evidence="2">The sequence shown here is derived from an EMBL/GenBank/DDBJ whole genome shotgun (WGS) entry which is preliminary data.</text>
</comment>
<name>A0AAE1E5J3_9GAST</name>
<evidence type="ECO:0000313" key="3">
    <source>
        <dbReference type="Proteomes" id="UP001283361"/>
    </source>
</evidence>
<evidence type="ECO:0000256" key="1">
    <source>
        <dbReference type="SAM" id="MobiDB-lite"/>
    </source>
</evidence>
<feature type="compositionally biased region" description="Basic residues" evidence="1">
    <location>
        <begin position="74"/>
        <end position="83"/>
    </location>
</feature>
<dbReference type="EMBL" id="JAWDGP010001129">
    <property type="protein sequence ID" value="KAK3794340.1"/>
    <property type="molecule type" value="Genomic_DNA"/>
</dbReference>
<keyword evidence="3" id="KW-1185">Reference proteome</keyword>
<reference evidence="2" key="1">
    <citation type="journal article" date="2023" name="G3 (Bethesda)">
        <title>A reference genome for the long-term kleptoplast-retaining sea slug Elysia crispata morphotype clarki.</title>
        <authorList>
            <person name="Eastman K.E."/>
            <person name="Pendleton A.L."/>
            <person name="Shaikh M.A."/>
            <person name="Suttiyut T."/>
            <person name="Ogas R."/>
            <person name="Tomko P."/>
            <person name="Gavelis G."/>
            <person name="Widhalm J.R."/>
            <person name="Wisecaver J.H."/>
        </authorList>
    </citation>
    <scope>NUCLEOTIDE SEQUENCE</scope>
    <source>
        <strain evidence="2">ECLA1</strain>
    </source>
</reference>